<protein>
    <submittedName>
        <fullName evidence="1">Uncharacterized protein</fullName>
    </submittedName>
</protein>
<accession>A0ACC2AMR2</accession>
<dbReference type="EMBL" id="CM055111">
    <property type="protein sequence ID" value="KAJ7518858.1"/>
    <property type="molecule type" value="Genomic_DNA"/>
</dbReference>
<dbReference type="Proteomes" id="UP001162992">
    <property type="component" value="Chromosome 20"/>
</dbReference>
<sequence length="695" mass="77564">MGARNSSHQGNCSPVAGIMQASESDRRLVADENAARKHVAMEGNKDQSGGDVHVAVEVTGSAYGSHSSPLPVYLKFEDVKYKILLKPKHKISWRFVKPAIVVPTEKEILHGVSGSVAPGEVLAIMGPSGCGKTTLLNVFGGRVSQANVTGSVTYNELPYNKSLRRRIGFVAQDDVLYPHLTVTETLMYAALLRLPNSFTKQQKIQRVEEISIQLGLERCRDTIIGGRFLRGISGGERKRVCIGHEILIDPSLLLLDEPTSGLDSTIALKVIQLIQSIAQGGRTVVTSIHQPSTRLFYMFSKVILLSKGQTIYYGKAAEAMDYFFSIGLSPAMAMNPAPDFLLDVANGNLDAISIPPALDISKATKTIKNEIAEGHLARKEFLQYLVAKFNLGTVMQENNKQLESVFFKEELKEAILEKQEWSTSWWQQFYVLLIRGLAERRHEDLGSHRMFQVTAMSIIVGLLWWQSNTQTENRLADQVGLLFFISMFWTFVPMFMAMHTFPLERAMLAKERASNMYRLSAYFLSRTLGDVPMDMLLIFTFITIVYFTTHLRMAPQAFILTLLTVILQTMATQGLGLFLGATMMDVRKGTTLATVLMHTFMLTGGYYIQHIPVSIKWLKYLSFNYQSFKLLVKVQYSANQRYSCSSPEGCSINTSPSIHNVQLGGGGAEAWALLLLFVAYRILGYVALRRMEIGV</sequence>
<comment type="caution">
    <text evidence="1">The sequence shown here is derived from an EMBL/GenBank/DDBJ whole genome shotgun (WGS) entry which is preliminary data.</text>
</comment>
<keyword evidence="2" id="KW-1185">Reference proteome</keyword>
<gene>
    <name evidence="1" type="ORF">O6H91_20G011600</name>
</gene>
<reference evidence="2" key="1">
    <citation type="journal article" date="2024" name="Proc. Natl. Acad. Sci. U.S.A.">
        <title>Extraordinary preservation of gene collinearity over three hundred million years revealed in homosporous lycophytes.</title>
        <authorList>
            <person name="Li C."/>
            <person name="Wickell D."/>
            <person name="Kuo L.Y."/>
            <person name="Chen X."/>
            <person name="Nie B."/>
            <person name="Liao X."/>
            <person name="Peng D."/>
            <person name="Ji J."/>
            <person name="Jenkins J."/>
            <person name="Williams M."/>
            <person name="Shu S."/>
            <person name="Plott C."/>
            <person name="Barry K."/>
            <person name="Rajasekar S."/>
            <person name="Grimwood J."/>
            <person name="Han X."/>
            <person name="Sun S."/>
            <person name="Hou Z."/>
            <person name="He W."/>
            <person name="Dai G."/>
            <person name="Sun C."/>
            <person name="Schmutz J."/>
            <person name="Leebens-Mack J.H."/>
            <person name="Li F.W."/>
            <person name="Wang L."/>
        </authorList>
    </citation>
    <scope>NUCLEOTIDE SEQUENCE [LARGE SCALE GENOMIC DNA]</scope>
    <source>
        <strain evidence="2">cv. PW_Plant_1</strain>
    </source>
</reference>
<proteinExistence type="predicted"/>
<evidence type="ECO:0000313" key="2">
    <source>
        <dbReference type="Proteomes" id="UP001162992"/>
    </source>
</evidence>
<evidence type="ECO:0000313" key="1">
    <source>
        <dbReference type="EMBL" id="KAJ7518858.1"/>
    </source>
</evidence>
<name>A0ACC2AMR2_DIPCM</name>
<organism evidence="1 2">
    <name type="scientific">Diphasiastrum complanatum</name>
    <name type="common">Issler's clubmoss</name>
    <name type="synonym">Lycopodium complanatum</name>
    <dbReference type="NCBI Taxonomy" id="34168"/>
    <lineage>
        <taxon>Eukaryota</taxon>
        <taxon>Viridiplantae</taxon>
        <taxon>Streptophyta</taxon>
        <taxon>Embryophyta</taxon>
        <taxon>Tracheophyta</taxon>
        <taxon>Lycopodiopsida</taxon>
        <taxon>Lycopodiales</taxon>
        <taxon>Lycopodiaceae</taxon>
        <taxon>Lycopodioideae</taxon>
        <taxon>Diphasiastrum</taxon>
    </lineage>
</organism>